<dbReference type="Proteomes" id="UP000272942">
    <property type="component" value="Unassembled WGS sequence"/>
</dbReference>
<evidence type="ECO:0000313" key="4">
    <source>
        <dbReference type="WBParaSite" id="ECPE_0000663701-mRNA-1"/>
    </source>
</evidence>
<sequence>MLTRRLASSEGVTQANLLDYLNLIEERVNKLLLVRQFIAVNDPEAPYVAKSILIGNNLAAPSGPIPTIHVPNLQDDFEDSSEMSILKPFSREELHRRVVNLVRRKEQETRSTHSGPVPSSRNK</sequence>
<reference evidence="4" key="1">
    <citation type="submission" date="2016-06" db="UniProtKB">
        <authorList>
            <consortium name="WormBaseParasite"/>
        </authorList>
    </citation>
    <scope>IDENTIFICATION</scope>
</reference>
<proteinExistence type="predicted"/>
<name>A0A183AI39_9TREM</name>
<feature type="region of interest" description="Disordered" evidence="1">
    <location>
        <begin position="101"/>
        <end position="123"/>
    </location>
</feature>
<dbReference type="OrthoDB" id="6283519at2759"/>
<protein>
    <submittedName>
        <fullName evidence="2 4">Uncharacterized protein</fullName>
    </submittedName>
</protein>
<accession>A0A183AI39</accession>
<keyword evidence="3" id="KW-1185">Reference proteome</keyword>
<dbReference type="WBParaSite" id="ECPE_0000663701-mRNA-1">
    <property type="protein sequence ID" value="ECPE_0000663701-mRNA-1"/>
    <property type="gene ID" value="ECPE_0000663701"/>
</dbReference>
<evidence type="ECO:0000313" key="2">
    <source>
        <dbReference type="EMBL" id="VDP78869.1"/>
    </source>
</evidence>
<organism evidence="4">
    <name type="scientific">Echinostoma caproni</name>
    <dbReference type="NCBI Taxonomy" id="27848"/>
    <lineage>
        <taxon>Eukaryota</taxon>
        <taxon>Metazoa</taxon>
        <taxon>Spiralia</taxon>
        <taxon>Lophotrochozoa</taxon>
        <taxon>Platyhelminthes</taxon>
        <taxon>Trematoda</taxon>
        <taxon>Digenea</taxon>
        <taxon>Plagiorchiida</taxon>
        <taxon>Echinostomata</taxon>
        <taxon>Echinostomatoidea</taxon>
        <taxon>Echinostomatidae</taxon>
        <taxon>Echinostoma</taxon>
    </lineage>
</organism>
<dbReference type="EMBL" id="UZAN01043642">
    <property type="protein sequence ID" value="VDP78869.1"/>
    <property type="molecule type" value="Genomic_DNA"/>
</dbReference>
<evidence type="ECO:0000256" key="1">
    <source>
        <dbReference type="SAM" id="MobiDB-lite"/>
    </source>
</evidence>
<evidence type="ECO:0000313" key="3">
    <source>
        <dbReference type="Proteomes" id="UP000272942"/>
    </source>
</evidence>
<gene>
    <name evidence="2" type="ORF">ECPE_LOCUS6624</name>
</gene>
<dbReference type="AlphaFoldDB" id="A0A183AI39"/>
<feature type="compositionally biased region" description="Polar residues" evidence="1">
    <location>
        <begin position="112"/>
        <end position="123"/>
    </location>
</feature>
<reference evidence="2 3" key="2">
    <citation type="submission" date="2018-11" db="EMBL/GenBank/DDBJ databases">
        <authorList>
            <consortium name="Pathogen Informatics"/>
        </authorList>
    </citation>
    <scope>NUCLEOTIDE SEQUENCE [LARGE SCALE GENOMIC DNA]</scope>
    <source>
        <strain evidence="2 3">Egypt</strain>
    </source>
</reference>